<sequence>MFVAVWLVVLGFTGPFAGKLPNVEKNNAIAYLPASSQSTEVNNALTHFPGGQQVPGVVVYVASGRLTAADRSLVASQRAEAARRVPDFKPAAIKQSRDGRALAYAFAVQQPDATKLADDIKAVRQVAVGGPGLKAYTTGAAGLLVDSVNAFKGIDGILLVVTGIVVIVLLLLIYRSPTLWLVPLLSVVGAIGLSEWAVYQLAVHAGLVVSGQSGGILTVLVFGAGTDYALLLTARYREELRRHEDRHEAMRAALRRAGPAIVASASTVILGLLCLLAAELNSESGLGPIGAIGIASALLAQLTFLPALLVVFGRRLFWPARPAYGAAEDQEAGFWARTGRRIARRPRPIWAGSTLLLVVLALGLSGLHLGLQQTQAFVKTPQSVAGQKVYGEHFPAGGGQPVIVIADAATTSQVVRTVAGVRGVTQVYPVATAQGRAETVAILGLQPDSPAAFDAVRTMRSRLAAIPGSRAIVGGDIATTLDTNNAATTDRYVVMPLVLVVVMIVLGLLLRAIVAPVLLAATVVLSFAASMGVSTLVFDAIGFAGVDQTIPLLAFIFLVALGVDYNIFLVSRIREEALVRGTREGTVAGVRVTGGVITSAGVVLAATFAALTVLPLVALVEVGFIVAFGVLLDTLLVRSVLVPALICDIGSPVWWPSALARGDGAAPATGGGGAVGHTVQHAGRRLADPRG</sequence>
<reference evidence="9 10" key="1">
    <citation type="submission" date="2019-11" db="EMBL/GenBank/DDBJ databases">
        <title>Acidiferrimicrobium australis gen. nov., sp. nov., an acidophilic and obligately heterotrophic, member of the Actinobacteria that catalyses dissimilatory oxido- reduction of iron isolated from metal-rich acidic water in Chile.</title>
        <authorList>
            <person name="Gonzalez D."/>
            <person name="Huber K."/>
            <person name="Hedrich S."/>
            <person name="Rojas-Villalobos C."/>
            <person name="Quatrini R."/>
            <person name="Dinamarca M.A."/>
            <person name="Schwarz A."/>
            <person name="Canales C."/>
            <person name="Nancucheo I."/>
        </authorList>
    </citation>
    <scope>NUCLEOTIDE SEQUENCE [LARGE SCALE GENOMIC DNA]</scope>
    <source>
        <strain evidence="9 10">USS-CCA1</strain>
    </source>
</reference>
<feature type="transmembrane region" description="Helical" evidence="7">
    <location>
        <begin position="349"/>
        <end position="371"/>
    </location>
</feature>
<dbReference type="Pfam" id="PF03176">
    <property type="entry name" value="MMPL"/>
    <property type="match status" value="2"/>
</dbReference>
<dbReference type="PROSITE" id="PS50156">
    <property type="entry name" value="SSD"/>
    <property type="match status" value="1"/>
</dbReference>
<feature type="transmembrane region" description="Helical" evidence="7">
    <location>
        <begin position="257"/>
        <end position="278"/>
    </location>
</feature>
<feature type="transmembrane region" description="Helical" evidence="7">
    <location>
        <begin position="590"/>
        <end position="610"/>
    </location>
</feature>
<dbReference type="Proteomes" id="UP000437736">
    <property type="component" value="Unassembled WGS sequence"/>
</dbReference>
<accession>A0ABW9QUZ9</accession>
<dbReference type="InterPro" id="IPR004869">
    <property type="entry name" value="MMPL_dom"/>
</dbReference>
<gene>
    <name evidence="9" type="ORF">GHK86_13275</name>
</gene>
<feature type="transmembrane region" description="Helical" evidence="7">
    <location>
        <begin position="290"/>
        <end position="312"/>
    </location>
</feature>
<dbReference type="PANTHER" id="PTHR33406">
    <property type="entry name" value="MEMBRANE PROTEIN MJ1562-RELATED"/>
    <property type="match status" value="1"/>
</dbReference>
<feature type="transmembrane region" description="Helical" evidence="7">
    <location>
        <begin position="181"/>
        <end position="202"/>
    </location>
</feature>
<feature type="domain" description="SSD" evidence="8">
    <location>
        <begin position="181"/>
        <end position="311"/>
    </location>
</feature>
<keyword evidence="5 7" id="KW-1133">Transmembrane helix</keyword>
<keyword evidence="10" id="KW-1185">Reference proteome</keyword>
<comment type="caution">
    <text evidence="9">The sequence shown here is derived from an EMBL/GenBank/DDBJ whole genome shotgun (WGS) entry which is preliminary data.</text>
</comment>
<dbReference type="Gene3D" id="1.20.1640.10">
    <property type="entry name" value="Multidrug efflux transporter AcrB transmembrane domain"/>
    <property type="match status" value="2"/>
</dbReference>
<evidence type="ECO:0000313" key="10">
    <source>
        <dbReference type="Proteomes" id="UP000437736"/>
    </source>
</evidence>
<comment type="subcellular location">
    <subcellularLocation>
        <location evidence="1">Cell membrane</location>
        <topology evidence="1">Multi-pass membrane protein</topology>
    </subcellularLocation>
</comment>
<dbReference type="InterPro" id="IPR000731">
    <property type="entry name" value="SSD"/>
</dbReference>
<evidence type="ECO:0000256" key="4">
    <source>
        <dbReference type="ARBA" id="ARBA00022692"/>
    </source>
</evidence>
<evidence type="ECO:0000313" key="9">
    <source>
        <dbReference type="EMBL" id="MST33685.1"/>
    </source>
</evidence>
<organism evidence="9 10">
    <name type="scientific">Acidiferrimicrobium australe</name>
    <dbReference type="NCBI Taxonomy" id="2664430"/>
    <lineage>
        <taxon>Bacteria</taxon>
        <taxon>Bacillati</taxon>
        <taxon>Actinomycetota</taxon>
        <taxon>Acidimicrobiia</taxon>
        <taxon>Acidimicrobiales</taxon>
        <taxon>Acidimicrobiaceae</taxon>
        <taxon>Acidiferrimicrobium</taxon>
    </lineage>
</organism>
<feature type="transmembrane region" description="Helical" evidence="7">
    <location>
        <begin position="492"/>
        <end position="510"/>
    </location>
</feature>
<dbReference type="InterPro" id="IPR050545">
    <property type="entry name" value="Mycobact_MmpL"/>
</dbReference>
<protein>
    <submittedName>
        <fullName evidence="9">MMPL family transporter</fullName>
    </submittedName>
</protein>
<feature type="transmembrane region" description="Helical" evidence="7">
    <location>
        <begin position="214"/>
        <end position="236"/>
    </location>
</feature>
<feature type="transmembrane region" description="Helical" evidence="7">
    <location>
        <begin position="156"/>
        <end position="174"/>
    </location>
</feature>
<name>A0ABW9QUZ9_9ACTN</name>
<proteinExistence type="inferred from homology"/>
<keyword evidence="4 7" id="KW-0812">Transmembrane</keyword>
<evidence type="ECO:0000259" key="8">
    <source>
        <dbReference type="PROSITE" id="PS50156"/>
    </source>
</evidence>
<evidence type="ECO:0000256" key="3">
    <source>
        <dbReference type="ARBA" id="ARBA00022475"/>
    </source>
</evidence>
<feature type="transmembrane region" description="Helical" evidence="7">
    <location>
        <begin position="517"/>
        <end position="538"/>
    </location>
</feature>
<keyword evidence="3" id="KW-1003">Cell membrane</keyword>
<keyword evidence="6 7" id="KW-0472">Membrane</keyword>
<comment type="similarity">
    <text evidence="2">Belongs to the resistance-nodulation-cell division (RND) (TC 2.A.6) family. MmpL subfamily.</text>
</comment>
<evidence type="ECO:0000256" key="6">
    <source>
        <dbReference type="ARBA" id="ARBA00023136"/>
    </source>
</evidence>
<evidence type="ECO:0000256" key="2">
    <source>
        <dbReference type="ARBA" id="ARBA00010157"/>
    </source>
</evidence>
<dbReference type="PANTHER" id="PTHR33406:SF6">
    <property type="entry name" value="MEMBRANE PROTEIN YDGH-RELATED"/>
    <property type="match status" value="1"/>
</dbReference>
<evidence type="ECO:0000256" key="7">
    <source>
        <dbReference type="SAM" id="Phobius"/>
    </source>
</evidence>
<dbReference type="SUPFAM" id="SSF82866">
    <property type="entry name" value="Multidrug efflux transporter AcrB transmembrane domain"/>
    <property type="match status" value="2"/>
</dbReference>
<dbReference type="EMBL" id="WJHE01000691">
    <property type="protein sequence ID" value="MST33685.1"/>
    <property type="molecule type" value="Genomic_DNA"/>
</dbReference>
<feature type="transmembrane region" description="Helical" evidence="7">
    <location>
        <begin position="616"/>
        <end position="636"/>
    </location>
</feature>
<feature type="transmembrane region" description="Helical" evidence="7">
    <location>
        <begin position="550"/>
        <end position="569"/>
    </location>
</feature>
<evidence type="ECO:0000256" key="1">
    <source>
        <dbReference type="ARBA" id="ARBA00004651"/>
    </source>
</evidence>
<evidence type="ECO:0000256" key="5">
    <source>
        <dbReference type="ARBA" id="ARBA00022989"/>
    </source>
</evidence>